<dbReference type="GO" id="GO:0003911">
    <property type="term" value="F:DNA ligase (NAD+) activity"/>
    <property type="evidence" value="ECO:0007669"/>
    <property type="project" value="UniProtKB-UniRule"/>
</dbReference>
<dbReference type="Gene3D" id="3.40.50.10190">
    <property type="entry name" value="BRCT domain"/>
    <property type="match status" value="1"/>
</dbReference>
<dbReference type="InterPro" id="IPR010994">
    <property type="entry name" value="RuvA_2-like"/>
</dbReference>
<dbReference type="Pfam" id="PF01653">
    <property type="entry name" value="DNA_ligase_aden"/>
    <property type="match status" value="1"/>
</dbReference>
<dbReference type="GO" id="GO:0003677">
    <property type="term" value="F:DNA binding"/>
    <property type="evidence" value="ECO:0007669"/>
    <property type="project" value="InterPro"/>
</dbReference>
<dbReference type="SUPFAM" id="SSF47781">
    <property type="entry name" value="RuvA domain 2-like"/>
    <property type="match status" value="1"/>
</dbReference>
<evidence type="ECO:0000256" key="8">
    <source>
        <dbReference type="ARBA" id="ARBA00022833"/>
    </source>
</evidence>
<evidence type="ECO:0000256" key="3">
    <source>
        <dbReference type="ARBA" id="ARBA00013308"/>
    </source>
</evidence>
<evidence type="ECO:0000256" key="2">
    <source>
        <dbReference type="ARBA" id="ARBA00012722"/>
    </source>
</evidence>
<evidence type="ECO:0000256" key="11">
    <source>
        <dbReference type="ARBA" id="ARBA00023204"/>
    </source>
</evidence>
<dbReference type="Gene3D" id="3.30.470.30">
    <property type="entry name" value="DNA ligase/mRNA capping enzyme"/>
    <property type="match status" value="1"/>
</dbReference>
<comment type="cofactor">
    <cofactor evidence="15">
        <name>Mg(2+)</name>
        <dbReference type="ChEBI" id="CHEBI:18420"/>
    </cofactor>
    <cofactor evidence="15">
        <name>Mn(2+)</name>
        <dbReference type="ChEBI" id="CHEBI:29035"/>
    </cofactor>
</comment>
<evidence type="ECO:0000256" key="5">
    <source>
        <dbReference type="ARBA" id="ARBA00022705"/>
    </source>
</evidence>
<dbReference type="GO" id="GO:0005829">
    <property type="term" value="C:cytosol"/>
    <property type="evidence" value="ECO:0007669"/>
    <property type="project" value="TreeGrafter"/>
</dbReference>
<dbReference type="InterPro" id="IPR004150">
    <property type="entry name" value="NAD_DNA_ligase_OB"/>
</dbReference>
<comment type="similarity">
    <text evidence="14 15">Belongs to the NAD-dependent DNA ligase family. LigA subfamily.</text>
</comment>
<feature type="active site" description="N6-AMP-lysine intermediate" evidence="15">
    <location>
        <position position="134"/>
    </location>
</feature>
<dbReference type="Gene3D" id="1.10.287.610">
    <property type="entry name" value="Helix hairpin bin"/>
    <property type="match status" value="1"/>
</dbReference>
<dbReference type="AlphaFoldDB" id="A0A2W4UJU6"/>
<keyword evidence="7 15" id="KW-0227">DNA damage</keyword>
<dbReference type="Gene3D" id="2.40.50.140">
    <property type="entry name" value="Nucleic acid-binding proteins"/>
    <property type="match status" value="1"/>
</dbReference>
<evidence type="ECO:0000256" key="9">
    <source>
        <dbReference type="ARBA" id="ARBA00022842"/>
    </source>
</evidence>
<name>A0A2W4UJU6_9CYAN</name>
<dbReference type="Pfam" id="PF03119">
    <property type="entry name" value="DNA_ligase_ZBD"/>
    <property type="match status" value="1"/>
</dbReference>
<dbReference type="GO" id="GO:0006260">
    <property type="term" value="P:DNA replication"/>
    <property type="evidence" value="ECO:0007669"/>
    <property type="project" value="UniProtKB-KW"/>
</dbReference>
<proteinExistence type="inferred from homology"/>
<evidence type="ECO:0000256" key="14">
    <source>
        <dbReference type="ARBA" id="ARBA00060881"/>
    </source>
</evidence>
<keyword evidence="5 15" id="KW-0235">DNA replication</keyword>
<dbReference type="InterPro" id="IPR012340">
    <property type="entry name" value="NA-bd_OB-fold"/>
</dbReference>
<sequence>MGAKKSAKSASSEKDGENEWAAVKKRAAELRSQLQKASYAYYVLDAPDLPDSVYDRLYRELQDIETAHPELLTPDSPTQRVGEKPAEQFTSIQHNIPLYSLENAFNIEEYRECQGRWQRLEPDVAEAPAVTELKIDGNAIALTYENGLLTRGVTRGDGIAGEDITPNVRTIRAIPLRLHMPENQTPPSVVEVRGEAFLPLDVFADINQKREAEGTALFANPRNAAAGTLRQLDAKKVAERRLDFFAYTLIMPEGSGDVETPTDQWSALECLQSLGFRVNPNRQLCASADEVASYYDQWDEQRRELSYLTDGVVVKLNSFELQDRLGFTNKFPRWAIALKYPPEEVPTILESVSVQVGRTGAITPVAELAPVQLAGTTVARATLHNADRLAELDLHLGDTVIVRKAGEIIPEVVRVIKDLRPDNAPIYRLPKTCPVCGQPVVKPEGEAVTRCVNGSCPAILQGSIIHWARRDAMDISGLGDRWVQQLIENGMVKSVADLYDLTLSDLMKLERMGEKLATKLVNAIAFSKQRPWAKVLYGLGIRLVGSTNAQILADNFRSVDRLAETGGDAIAHIFGIGPEIAFSVRQWFQVPANQELIERLRATGLQLEAAEKSESSQSQTFTGKSFVITGTLPTLKRSEAKSMIEAAGGRVSGSVSSKTDYVVVGEKAGSKQEKAAELGVTQLTEAALLVLLK</sequence>
<dbReference type="PANTHER" id="PTHR23389">
    <property type="entry name" value="CHROMOSOME TRANSMISSION FIDELITY FACTOR 18"/>
    <property type="match status" value="1"/>
</dbReference>
<evidence type="ECO:0000256" key="12">
    <source>
        <dbReference type="ARBA" id="ARBA00023211"/>
    </source>
</evidence>
<evidence type="ECO:0000256" key="10">
    <source>
        <dbReference type="ARBA" id="ARBA00023027"/>
    </source>
</evidence>
<dbReference type="SUPFAM" id="SSF52113">
    <property type="entry name" value="BRCT domain"/>
    <property type="match status" value="1"/>
</dbReference>
<dbReference type="SUPFAM" id="SSF56091">
    <property type="entry name" value="DNA ligase/mRNA capping enzyme, catalytic domain"/>
    <property type="match status" value="1"/>
</dbReference>
<gene>
    <name evidence="15 17" type="primary">ligA</name>
    <name evidence="17" type="ORF">DCF25_06015</name>
</gene>
<dbReference type="SMART" id="SM00292">
    <property type="entry name" value="BRCT"/>
    <property type="match status" value="1"/>
</dbReference>
<feature type="binding site" evidence="15">
    <location>
        <position position="436"/>
    </location>
    <ligand>
        <name>Zn(2+)</name>
        <dbReference type="ChEBI" id="CHEBI:29105"/>
    </ligand>
</feature>
<dbReference type="FunFam" id="1.10.150.20:FF:000007">
    <property type="entry name" value="DNA ligase"/>
    <property type="match status" value="1"/>
</dbReference>
<protein>
    <recommendedName>
        <fullName evidence="3 15">DNA ligase</fullName>
        <ecNumber evidence="2 15">6.5.1.2</ecNumber>
    </recommendedName>
    <alternativeName>
        <fullName evidence="15">Polydeoxyribonucleotide synthase [NAD(+)]</fullName>
    </alternativeName>
</protein>
<dbReference type="InterPro" id="IPR001357">
    <property type="entry name" value="BRCT_dom"/>
</dbReference>
<evidence type="ECO:0000259" key="16">
    <source>
        <dbReference type="PROSITE" id="PS50172"/>
    </source>
</evidence>
<dbReference type="InterPro" id="IPR036420">
    <property type="entry name" value="BRCT_dom_sf"/>
</dbReference>
<dbReference type="NCBIfam" id="NF005932">
    <property type="entry name" value="PRK07956.1"/>
    <property type="match status" value="1"/>
</dbReference>
<dbReference type="FunFam" id="2.40.50.140:FF:000012">
    <property type="entry name" value="DNA ligase"/>
    <property type="match status" value="1"/>
</dbReference>
<feature type="binding site" evidence="15">
    <location>
        <position position="456"/>
    </location>
    <ligand>
        <name>Zn(2+)</name>
        <dbReference type="ChEBI" id="CHEBI:29105"/>
    </ligand>
</feature>
<dbReference type="CDD" id="cd17748">
    <property type="entry name" value="BRCT_DNA_ligase_like"/>
    <property type="match status" value="1"/>
</dbReference>
<evidence type="ECO:0000256" key="7">
    <source>
        <dbReference type="ARBA" id="ARBA00022763"/>
    </source>
</evidence>
<dbReference type="HAMAP" id="MF_01588">
    <property type="entry name" value="DNA_ligase_A"/>
    <property type="match status" value="1"/>
</dbReference>
<keyword evidence="11 15" id="KW-0234">DNA repair</keyword>
<dbReference type="GO" id="GO:0046872">
    <property type="term" value="F:metal ion binding"/>
    <property type="evidence" value="ECO:0007669"/>
    <property type="project" value="UniProtKB-KW"/>
</dbReference>
<dbReference type="CDD" id="cd00114">
    <property type="entry name" value="LIGANc"/>
    <property type="match status" value="1"/>
</dbReference>
<feature type="binding site" evidence="15">
    <location>
        <position position="315"/>
    </location>
    <ligand>
        <name>NAD(+)</name>
        <dbReference type="ChEBI" id="CHEBI:57540"/>
    </ligand>
</feature>
<accession>A0A2W4UJU6</accession>
<keyword evidence="4 15" id="KW-0436">Ligase</keyword>
<comment type="caution">
    <text evidence="15">Lacks conserved residue(s) required for the propagation of feature annotation.</text>
</comment>
<dbReference type="PROSITE" id="PS01056">
    <property type="entry name" value="DNA_LIGASE_N2"/>
    <property type="match status" value="1"/>
</dbReference>
<dbReference type="EMBL" id="QBMC01000026">
    <property type="protein sequence ID" value="PZO20732.1"/>
    <property type="molecule type" value="Genomic_DNA"/>
</dbReference>
<dbReference type="InterPro" id="IPR001679">
    <property type="entry name" value="DNA_ligase"/>
</dbReference>
<dbReference type="Pfam" id="PF14520">
    <property type="entry name" value="HHH_5"/>
    <property type="match status" value="1"/>
</dbReference>
<dbReference type="GO" id="GO:0006281">
    <property type="term" value="P:DNA repair"/>
    <property type="evidence" value="ECO:0007669"/>
    <property type="project" value="UniProtKB-KW"/>
</dbReference>
<dbReference type="InterPro" id="IPR013839">
    <property type="entry name" value="DNAligase_adenylation"/>
</dbReference>
<feature type="binding site" evidence="15">
    <location>
        <begin position="100"/>
        <end position="101"/>
    </location>
    <ligand>
        <name>NAD(+)</name>
        <dbReference type="ChEBI" id="CHEBI:57540"/>
    </ligand>
</feature>
<dbReference type="InterPro" id="IPR033136">
    <property type="entry name" value="DNA_ligase_CS"/>
</dbReference>
<evidence type="ECO:0000313" key="18">
    <source>
        <dbReference type="Proteomes" id="UP000249354"/>
    </source>
</evidence>
<feature type="binding site" evidence="15">
    <location>
        <position position="132"/>
    </location>
    <ligand>
        <name>NAD(+)</name>
        <dbReference type="ChEBI" id="CHEBI:57540"/>
    </ligand>
</feature>
<comment type="catalytic activity">
    <reaction evidence="13 15">
        <text>NAD(+) + (deoxyribonucleotide)n-3'-hydroxyl + 5'-phospho-(deoxyribonucleotide)m = (deoxyribonucleotide)n+m + AMP + beta-nicotinamide D-nucleotide.</text>
        <dbReference type="EC" id="6.5.1.2"/>
    </reaction>
</comment>
<dbReference type="Pfam" id="PF12826">
    <property type="entry name" value="HHH_2"/>
    <property type="match status" value="1"/>
</dbReference>
<dbReference type="SMART" id="SM00278">
    <property type="entry name" value="HhH1"/>
    <property type="match status" value="2"/>
</dbReference>
<evidence type="ECO:0000256" key="6">
    <source>
        <dbReference type="ARBA" id="ARBA00022723"/>
    </source>
</evidence>
<feature type="domain" description="BRCT" evidence="16">
    <location>
        <begin position="616"/>
        <end position="693"/>
    </location>
</feature>
<evidence type="ECO:0000256" key="4">
    <source>
        <dbReference type="ARBA" id="ARBA00022598"/>
    </source>
</evidence>
<keyword evidence="8 15" id="KW-0862">Zinc</keyword>
<evidence type="ECO:0000256" key="15">
    <source>
        <dbReference type="HAMAP-Rule" id="MF_01588"/>
    </source>
</evidence>
<dbReference type="InterPro" id="IPR003583">
    <property type="entry name" value="Hlx-hairpin-Hlx_DNA-bd_motif"/>
</dbReference>
<comment type="caution">
    <text evidence="17">The sequence shown here is derived from an EMBL/GenBank/DDBJ whole genome shotgun (WGS) entry which is preliminary data.</text>
</comment>
<dbReference type="PANTHER" id="PTHR23389:SF9">
    <property type="entry name" value="DNA LIGASE"/>
    <property type="match status" value="1"/>
</dbReference>
<keyword evidence="9 15" id="KW-0460">Magnesium</keyword>
<comment type="function">
    <text evidence="1 15">DNA ligase that catalyzes the formation of phosphodiester linkages between 5'-phosphoryl and 3'-hydroxyl groups in double-stranded DNA using NAD as a coenzyme and as the energy source for the reaction. It is essential for DNA replication and repair of damaged DNA.</text>
</comment>
<dbReference type="SUPFAM" id="SSF50249">
    <property type="entry name" value="Nucleic acid-binding proteins"/>
    <property type="match status" value="1"/>
</dbReference>
<feature type="binding site" evidence="15">
    <location>
        <begin position="51"/>
        <end position="55"/>
    </location>
    <ligand>
        <name>NAD(+)</name>
        <dbReference type="ChEBI" id="CHEBI:57540"/>
    </ligand>
</feature>
<dbReference type="Gene3D" id="6.20.10.30">
    <property type="match status" value="1"/>
</dbReference>
<evidence type="ECO:0000313" key="17">
    <source>
        <dbReference type="EMBL" id="PZO20732.1"/>
    </source>
</evidence>
<keyword evidence="12 15" id="KW-0464">Manganese</keyword>
<dbReference type="PROSITE" id="PS50172">
    <property type="entry name" value="BRCT"/>
    <property type="match status" value="1"/>
</dbReference>
<dbReference type="InterPro" id="IPR004149">
    <property type="entry name" value="Znf_DNAligase_C4"/>
</dbReference>
<keyword evidence="10 15" id="KW-0520">NAD</keyword>
<dbReference type="EC" id="6.5.1.2" evidence="2 15"/>
<dbReference type="Proteomes" id="UP000249354">
    <property type="component" value="Unassembled WGS sequence"/>
</dbReference>
<dbReference type="Pfam" id="PF00533">
    <property type="entry name" value="BRCT"/>
    <property type="match status" value="1"/>
</dbReference>
<reference evidence="18" key="1">
    <citation type="submission" date="2018-04" db="EMBL/GenBank/DDBJ databases">
        <authorList>
            <person name="Cornet L."/>
        </authorList>
    </citation>
    <scope>NUCLEOTIDE SEQUENCE [LARGE SCALE GENOMIC DNA]</scope>
</reference>
<dbReference type="Pfam" id="PF03120">
    <property type="entry name" value="OB_DNA_ligase"/>
    <property type="match status" value="1"/>
</dbReference>
<reference evidence="17 18" key="2">
    <citation type="submission" date="2018-06" db="EMBL/GenBank/DDBJ databases">
        <title>Metagenomic assembly of (sub)arctic Cyanobacteria and their associated microbiome from non-axenic cultures.</title>
        <authorList>
            <person name="Baurain D."/>
        </authorList>
    </citation>
    <scope>NUCLEOTIDE SEQUENCE [LARGE SCALE GENOMIC DNA]</scope>
    <source>
        <strain evidence="17">ULC129bin1</strain>
    </source>
</reference>
<dbReference type="NCBIfam" id="TIGR00575">
    <property type="entry name" value="dnlj"/>
    <property type="match status" value="1"/>
</dbReference>
<dbReference type="FunFam" id="1.10.287.610:FF:000002">
    <property type="entry name" value="DNA ligase"/>
    <property type="match status" value="1"/>
</dbReference>
<dbReference type="PIRSF" id="PIRSF001604">
    <property type="entry name" value="LigA"/>
    <property type="match status" value="1"/>
</dbReference>
<organism evidence="17 18">
    <name type="scientific">Leptolyngbya foveolarum</name>
    <dbReference type="NCBI Taxonomy" id="47253"/>
    <lineage>
        <taxon>Bacteria</taxon>
        <taxon>Bacillati</taxon>
        <taxon>Cyanobacteriota</taxon>
        <taxon>Cyanophyceae</taxon>
        <taxon>Leptolyngbyales</taxon>
        <taxon>Leptolyngbyaceae</taxon>
        <taxon>Leptolyngbya group</taxon>
        <taxon>Leptolyngbya</taxon>
    </lineage>
</organism>
<dbReference type="FunFam" id="3.30.470.30:FF:000001">
    <property type="entry name" value="DNA ligase"/>
    <property type="match status" value="1"/>
</dbReference>
<evidence type="ECO:0000256" key="13">
    <source>
        <dbReference type="ARBA" id="ARBA00034005"/>
    </source>
</evidence>
<dbReference type="SMART" id="SM00532">
    <property type="entry name" value="LIGANc"/>
    <property type="match status" value="1"/>
</dbReference>
<feature type="binding site" evidence="15">
    <location>
        <position position="433"/>
    </location>
    <ligand>
        <name>Zn(2+)</name>
        <dbReference type="ChEBI" id="CHEBI:29105"/>
    </ligand>
</feature>
<dbReference type="Gene3D" id="1.10.150.20">
    <property type="entry name" value="5' to 3' exonuclease, C-terminal subdomain"/>
    <property type="match status" value="2"/>
</dbReference>
<dbReference type="InterPro" id="IPR041663">
    <property type="entry name" value="DisA/LigA_HHH"/>
</dbReference>
<feature type="binding site" evidence="15">
    <location>
        <position position="155"/>
    </location>
    <ligand>
        <name>NAD(+)</name>
        <dbReference type="ChEBI" id="CHEBI:57540"/>
    </ligand>
</feature>
<keyword evidence="6 15" id="KW-0479">Metal-binding</keyword>
<evidence type="ECO:0000256" key="1">
    <source>
        <dbReference type="ARBA" id="ARBA00004067"/>
    </source>
</evidence>
<feature type="binding site" evidence="15">
    <location>
        <position position="339"/>
    </location>
    <ligand>
        <name>NAD(+)</name>
        <dbReference type="ChEBI" id="CHEBI:57540"/>
    </ligand>
</feature>
<dbReference type="InterPro" id="IPR013840">
    <property type="entry name" value="DNAligase_N"/>
</dbReference>
<feature type="binding site" evidence="15">
    <location>
        <position position="195"/>
    </location>
    <ligand>
        <name>NAD(+)</name>
        <dbReference type="ChEBI" id="CHEBI:57540"/>
    </ligand>
</feature>